<comment type="caution">
    <text evidence="1">The sequence shown here is derived from an EMBL/GenBank/DDBJ whole genome shotgun (WGS) entry which is preliminary data.</text>
</comment>
<accession>A0A9W8BMR3</accession>
<sequence length="100" mass="11220">MFTKAKLAAVPAVSKDEEERFIKQFIQRPVFDGSAVYDAPGFANTVFGDAGNNCDSNCLDSEARLLDDEYTDDSSDNDEEDLSCDEAEELLKWYDDNYAK</sequence>
<name>A0A9W8BMR3_9FUNG</name>
<gene>
    <name evidence="1" type="ORF">H4R26_001124</name>
</gene>
<evidence type="ECO:0000313" key="2">
    <source>
        <dbReference type="Proteomes" id="UP001150907"/>
    </source>
</evidence>
<organism evidence="1 2">
    <name type="scientific">Coemansia thaxteri</name>
    <dbReference type="NCBI Taxonomy" id="2663907"/>
    <lineage>
        <taxon>Eukaryota</taxon>
        <taxon>Fungi</taxon>
        <taxon>Fungi incertae sedis</taxon>
        <taxon>Zoopagomycota</taxon>
        <taxon>Kickxellomycotina</taxon>
        <taxon>Kickxellomycetes</taxon>
        <taxon>Kickxellales</taxon>
        <taxon>Kickxellaceae</taxon>
        <taxon>Coemansia</taxon>
    </lineage>
</organism>
<protein>
    <submittedName>
        <fullName evidence="1">Uncharacterized protein</fullName>
    </submittedName>
</protein>
<evidence type="ECO:0000313" key="1">
    <source>
        <dbReference type="EMBL" id="KAJ2006892.1"/>
    </source>
</evidence>
<keyword evidence="2" id="KW-1185">Reference proteome</keyword>
<proteinExistence type="predicted"/>
<dbReference type="OrthoDB" id="410307at2759"/>
<dbReference type="AlphaFoldDB" id="A0A9W8BMR3"/>
<reference evidence="1" key="1">
    <citation type="submission" date="2022-07" db="EMBL/GenBank/DDBJ databases">
        <title>Phylogenomic reconstructions and comparative analyses of Kickxellomycotina fungi.</title>
        <authorList>
            <person name="Reynolds N.K."/>
            <person name="Stajich J.E."/>
            <person name="Barry K."/>
            <person name="Grigoriev I.V."/>
            <person name="Crous P."/>
            <person name="Smith M.E."/>
        </authorList>
    </citation>
    <scope>NUCLEOTIDE SEQUENCE</scope>
    <source>
        <strain evidence="1">IMI 214461</strain>
    </source>
</reference>
<dbReference type="EMBL" id="JANBQF010000044">
    <property type="protein sequence ID" value="KAJ2006892.1"/>
    <property type="molecule type" value="Genomic_DNA"/>
</dbReference>
<dbReference type="Proteomes" id="UP001150907">
    <property type="component" value="Unassembled WGS sequence"/>
</dbReference>